<feature type="domain" description="G-protein coupled receptors family 2 profile 2" evidence="6">
    <location>
        <begin position="9"/>
        <end position="198"/>
    </location>
</feature>
<dbReference type="Proteomes" id="UP000469558">
    <property type="component" value="Unassembled WGS sequence"/>
</dbReference>
<comment type="subcellular location">
    <subcellularLocation>
        <location evidence="1">Membrane</location>
        <topology evidence="1">Multi-pass membrane protein</topology>
    </subcellularLocation>
</comment>
<evidence type="ECO:0000313" key="7">
    <source>
        <dbReference type="EMBL" id="TVY73299.1"/>
    </source>
</evidence>
<dbReference type="SUPFAM" id="SSF81321">
    <property type="entry name" value="Family A G protein-coupled receptor-like"/>
    <property type="match status" value="1"/>
</dbReference>
<accession>A0A8T9C0F4</accession>
<evidence type="ECO:0000256" key="1">
    <source>
        <dbReference type="ARBA" id="ARBA00004141"/>
    </source>
</evidence>
<evidence type="ECO:0000256" key="2">
    <source>
        <dbReference type="ARBA" id="ARBA00022692"/>
    </source>
</evidence>
<comment type="caution">
    <text evidence="7">The sequence shown here is derived from an EMBL/GenBank/DDBJ whole genome shotgun (WGS) entry which is preliminary data.</text>
</comment>
<organism evidence="7 8">
    <name type="scientific">Lachnellula suecica</name>
    <dbReference type="NCBI Taxonomy" id="602035"/>
    <lineage>
        <taxon>Eukaryota</taxon>
        <taxon>Fungi</taxon>
        <taxon>Dikarya</taxon>
        <taxon>Ascomycota</taxon>
        <taxon>Pezizomycotina</taxon>
        <taxon>Leotiomycetes</taxon>
        <taxon>Helotiales</taxon>
        <taxon>Lachnaceae</taxon>
        <taxon>Lachnellula</taxon>
    </lineage>
</organism>
<dbReference type="PROSITE" id="PS50261">
    <property type="entry name" value="G_PROTEIN_RECEP_F2_4"/>
    <property type="match status" value="1"/>
</dbReference>
<dbReference type="Pfam" id="PF05462">
    <property type="entry name" value="Dicty_CAR"/>
    <property type="match status" value="1"/>
</dbReference>
<proteinExistence type="predicted"/>
<reference evidence="7 8" key="1">
    <citation type="submission" date="2018-05" db="EMBL/GenBank/DDBJ databases">
        <title>Genome sequencing and assembly of the regulated plant pathogen Lachnellula willkommii and related sister species for the development of diagnostic species identification markers.</title>
        <authorList>
            <person name="Giroux E."/>
            <person name="Bilodeau G."/>
        </authorList>
    </citation>
    <scope>NUCLEOTIDE SEQUENCE [LARGE SCALE GENOMIC DNA]</scope>
    <source>
        <strain evidence="7 8">CBS 268.59</strain>
    </source>
</reference>
<evidence type="ECO:0000256" key="3">
    <source>
        <dbReference type="ARBA" id="ARBA00022989"/>
    </source>
</evidence>
<protein>
    <submittedName>
        <fullName evidence="7">Cyclic AMP receptor</fullName>
    </submittedName>
</protein>
<sequence length="231" mass="25981">MVSLSPHQLWVLAAVERTATALSILGIATVFIAFGFSRDFRNPLHRIILMNAFFNVFDVVATMISLSGPEAGNGSGLCQLQGFLIQMFPLADVLWTTAMAINVFLIVFYRYEAADLRKLEIKYVGIITTLTFIPAFTFLFIKSPEKGPMYASVTLWCSVSPHYVLYRIIFFYGPVWLFFLITNILYVLVGIQILKQKRFLKSVTNSDDILDTNGHSPTVSLTHKVPTTIKP</sequence>
<feature type="transmembrane region" description="Helical" evidence="5">
    <location>
        <begin position="48"/>
        <end position="67"/>
    </location>
</feature>
<dbReference type="GO" id="GO:0007166">
    <property type="term" value="P:cell surface receptor signaling pathway"/>
    <property type="evidence" value="ECO:0007669"/>
    <property type="project" value="InterPro"/>
</dbReference>
<feature type="transmembrane region" description="Helical" evidence="5">
    <location>
        <begin position="169"/>
        <end position="191"/>
    </location>
</feature>
<evidence type="ECO:0000256" key="4">
    <source>
        <dbReference type="ARBA" id="ARBA00023136"/>
    </source>
</evidence>
<evidence type="ECO:0000256" key="5">
    <source>
        <dbReference type="SAM" id="Phobius"/>
    </source>
</evidence>
<gene>
    <name evidence="7" type="primary">carD</name>
    <name evidence="7" type="ORF">LSUE1_G007746</name>
</gene>
<name>A0A8T9C0F4_9HELO</name>
<keyword evidence="2 5" id="KW-0812">Transmembrane</keyword>
<keyword evidence="7" id="KW-0675">Receptor</keyword>
<dbReference type="GO" id="GO:0007189">
    <property type="term" value="P:adenylate cyclase-activating G protein-coupled receptor signaling pathway"/>
    <property type="evidence" value="ECO:0007669"/>
    <property type="project" value="TreeGrafter"/>
</dbReference>
<dbReference type="GO" id="GO:0005886">
    <property type="term" value="C:plasma membrane"/>
    <property type="evidence" value="ECO:0007669"/>
    <property type="project" value="TreeGrafter"/>
</dbReference>
<evidence type="ECO:0000259" key="6">
    <source>
        <dbReference type="PROSITE" id="PS50261"/>
    </source>
</evidence>
<dbReference type="InterPro" id="IPR017981">
    <property type="entry name" value="GPCR_2-like_7TM"/>
</dbReference>
<keyword evidence="4 5" id="KW-0472">Membrane</keyword>
<dbReference type="AlphaFoldDB" id="A0A8T9C0F4"/>
<feature type="transmembrane region" description="Helical" evidence="5">
    <location>
        <begin position="87"/>
        <end position="109"/>
    </location>
</feature>
<keyword evidence="3 5" id="KW-1133">Transmembrane helix</keyword>
<keyword evidence="8" id="KW-1185">Reference proteome</keyword>
<feature type="transmembrane region" description="Helical" evidence="5">
    <location>
        <begin position="20"/>
        <end position="36"/>
    </location>
</feature>
<dbReference type="OrthoDB" id="18453at2759"/>
<feature type="non-terminal residue" evidence="7">
    <location>
        <position position="1"/>
    </location>
</feature>
<feature type="transmembrane region" description="Helical" evidence="5">
    <location>
        <begin position="121"/>
        <end position="141"/>
    </location>
</feature>
<dbReference type="PANTHER" id="PTHR23112:SF0">
    <property type="entry name" value="TRANSMEMBRANE PROTEIN 116"/>
    <property type="match status" value="1"/>
</dbReference>
<dbReference type="Gene3D" id="1.20.1070.10">
    <property type="entry name" value="Rhodopsin 7-helix transmembrane proteins"/>
    <property type="match status" value="1"/>
</dbReference>
<evidence type="ECO:0000313" key="8">
    <source>
        <dbReference type="Proteomes" id="UP000469558"/>
    </source>
</evidence>
<dbReference type="GO" id="GO:0004930">
    <property type="term" value="F:G protein-coupled receptor activity"/>
    <property type="evidence" value="ECO:0007669"/>
    <property type="project" value="TreeGrafter"/>
</dbReference>
<dbReference type="EMBL" id="QGMK01001122">
    <property type="protein sequence ID" value="TVY73299.1"/>
    <property type="molecule type" value="Genomic_DNA"/>
</dbReference>
<dbReference type="PANTHER" id="PTHR23112">
    <property type="entry name" value="G PROTEIN-COUPLED RECEPTOR 157-RELATED"/>
    <property type="match status" value="1"/>
</dbReference>